<keyword evidence="1" id="KW-0175">Coiled coil</keyword>
<protein>
    <submittedName>
        <fullName evidence="3">Uncharacterized protein</fullName>
    </submittedName>
</protein>
<name>A0A9P4V150_9PLEO</name>
<dbReference type="Proteomes" id="UP000799444">
    <property type="component" value="Unassembled WGS sequence"/>
</dbReference>
<feature type="compositionally biased region" description="Basic and acidic residues" evidence="2">
    <location>
        <begin position="170"/>
        <end position="179"/>
    </location>
</feature>
<keyword evidence="4" id="KW-1185">Reference proteome</keyword>
<feature type="compositionally biased region" description="Low complexity" evidence="2">
    <location>
        <begin position="158"/>
        <end position="169"/>
    </location>
</feature>
<dbReference type="AlphaFoldDB" id="A0A9P4V150"/>
<gene>
    <name evidence="3" type="ORF">EJ04DRAFT_525082</name>
</gene>
<comment type="caution">
    <text evidence="3">The sequence shown here is derived from an EMBL/GenBank/DDBJ whole genome shotgun (WGS) entry which is preliminary data.</text>
</comment>
<dbReference type="EMBL" id="ML996172">
    <property type="protein sequence ID" value="KAF2732733.1"/>
    <property type="molecule type" value="Genomic_DNA"/>
</dbReference>
<organism evidence="3 4">
    <name type="scientific">Polyplosphaeria fusca</name>
    <dbReference type="NCBI Taxonomy" id="682080"/>
    <lineage>
        <taxon>Eukaryota</taxon>
        <taxon>Fungi</taxon>
        <taxon>Dikarya</taxon>
        <taxon>Ascomycota</taxon>
        <taxon>Pezizomycotina</taxon>
        <taxon>Dothideomycetes</taxon>
        <taxon>Pleosporomycetidae</taxon>
        <taxon>Pleosporales</taxon>
        <taxon>Tetraplosphaeriaceae</taxon>
        <taxon>Polyplosphaeria</taxon>
    </lineage>
</organism>
<reference evidence="3" key="1">
    <citation type="journal article" date="2020" name="Stud. Mycol.">
        <title>101 Dothideomycetes genomes: a test case for predicting lifestyles and emergence of pathogens.</title>
        <authorList>
            <person name="Haridas S."/>
            <person name="Albert R."/>
            <person name="Binder M."/>
            <person name="Bloem J."/>
            <person name="Labutti K."/>
            <person name="Salamov A."/>
            <person name="Andreopoulos B."/>
            <person name="Baker S."/>
            <person name="Barry K."/>
            <person name="Bills G."/>
            <person name="Bluhm B."/>
            <person name="Cannon C."/>
            <person name="Castanera R."/>
            <person name="Culley D."/>
            <person name="Daum C."/>
            <person name="Ezra D."/>
            <person name="Gonzalez J."/>
            <person name="Henrissat B."/>
            <person name="Kuo A."/>
            <person name="Liang C."/>
            <person name="Lipzen A."/>
            <person name="Lutzoni F."/>
            <person name="Magnuson J."/>
            <person name="Mondo S."/>
            <person name="Nolan M."/>
            <person name="Ohm R."/>
            <person name="Pangilinan J."/>
            <person name="Park H.-J."/>
            <person name="Ramirez L."/>
            <person name="Alfaro M."/>
            <person name="Sun H."/>
            <person name="Tritt A."/>
            <person name="Yoshinaga Y."/>
            <person name="Zwiers L.-H."/>
            <person name="Turgeon B."/>
            <person name="Goodwin S."/>
            <person name="Spatafora J."/>
            <person name="Crous P."/>
            <person name="Grigoriev I."/>
        </authorList>
    </citation>
    <scope>NUCLEOTIDE SEQUENCE</scope>
    <source>
        <strain evidence="3">CBS 125425</strain>
    </source>
</reference>
<evidence type="ECO:0000256" key="2">
    <source>
        <dbReference type="SAM" id="MobiDB-lite"/>
    </source>
</evidence>
<accession>A0A9P4V150</accession>
<evidence type="ECO:0000313" key="4">
    <source>
        <dbReference type="Proteomes" id="UP000799444"/>
    </source>
</evidence>
<feature type="region of interest" description="Disordered" evidence="2">
    <location>
        <begin position="213"/>
        <end position="240"/>
    </location>
</feature>
<feature type="compositionally biased region" description="Basic and acidic residues" evidence="2">
    <location>
        <begin position="224"/>
        <end position="233"/>
    </location>
</feature>
<evidence type="ECO:0000256" key="1">
    <source>
        <dbReference type="SAM" id="Coils"/>
    </source>
</evidence>
<sequence length="240" mass="27142">MANTAHHGTHRDSYAITDFARAKYKKELAYLSENEPRAAPLVIRGLKSERAELSRKRFKPSRRHQSYKNLSIAVQAYLDKSKAIIDPYEKYHDCLSRLTNTREFVSEEHDIVGDQLRATRAAYESAKTDLRQAEQDYLNAKADHNQYSPARIVGGSSAAAAATATQTASETREKDKPQRLTREQALVQSVMEAVLEPMCSGIEQAVRHTLRKYDEDDESDDDEYGNKDDDHLPKGGIRTV</sequence>
<feature type="region of interest" description="Disordered" evidence="2">
    <location>
        <begin position="158"/>
        <end position="179"/>
    </location>
</feature>
<feature type="coiled-coil region" evidence="1">
    <location>
        <begin position="116"/>
        <end position="143"/>
    </location>
</feature>
<proteinExistence type="predicted"/>
<evidence type="ECO:0000313" key="3">
    <source>
        <dbReference type="EMBL" id="KAF2732733.1"/>
    </source>
</evidence>